<dbReference type="InterPro" id="IPR005021">
    <property type="entry name" value="Terminase_largesu-like"/>
</dbReference>
<keyword evidence="5" id="KW-1185">Reference proteome</keyword>
<dbReference type="EMBL" id="QPIZ01000003">
    <property type="protein sequence ID" value="RCW38671.1"/>
    <property type="molecule type" value="Genomic_DNA"/>
</dbReference>
<evidence type="ECO:0000259" key="3">
    <source>
        <dbReference type="Pfam" id="PF20441"/>
    </source>
</evidence>
<dbReference type="Proteomes" id="UP000252733">
    <property type="component" value="Unassembled WGS sequence"/>
</dbReference>
<accession>A0A368VI40</accession>
<dbReference type="RefSeq" id="WP_114436435.1">
    <property type="nucleotide sequence ID" value="NZ_QPIZ01000003.1"/>
</dbReference>
<evidence type="ECO:0000313" key="4">
    <source>
        <dbReference type="EMBL" id="RCW38671.1"/>
    </source>
</evidence>
<sequence length="555" mass="64731">MKMMVSTKKQQREKEVNKYIDECIELAYQYERDVLGGNIVVNRWIKKAIKREQKLRKKYTYNEDKVRDVFKFFSFVNIERKKQFIPLAFQAWIVLAIYSLYRDNGLRLRKYAIIWMARKNGKTAFTSLLSLYELMKGAENAEVYFLATTSKQASQALSYLKSMVSVSPALKKRLDVLTYWIRYKGHSIARPLAAKADSLDGLNPSFAIIDESHAHANRDLFNIMDSGMKARKEPLLMEISTAGFRKDYPFYTQLELAKEVLEGKSEQDNTLYLLYTLDEEEEVEQPEMWVKSNPALGHLLELETLKEDFEKAKKTKADINSFIVKNLNFYKDSQISWIEDEMYKKCFRGFNVEELKGSKAYIGIDLAATRDLAALAVLIEKDGKFYSKVEHFLPQNDRQIVRMNGLDLSDWIEKGWITQTEKPTIDYDYIAQRIKYYSENFDVEALGYDKWNSSQLIPDLQLNLGLYCVQCPQNTAFFNLPLRFLEKFIVEQSIKLEKNPVLRWMFRNVVLYQDGNANIKVMKNKSNDSVDGVVALAMAMGMYLKDKQNNYELTE</sequence>
<dbReference type="Pfam" id="PF03354">
    <property type="entry name" value="TerL_ATPase"/>
    <property type="match status" value="1"/>
</dbReference>
<dbReference type="InterPro" id="IPR046461">
    <property type="entry name" value="TerL_ATPase"/>
</dbReference>
<comment type="caution">
    <text evidence="4">The sequence shown here is derived from an EMBL/GenBank/DDBJ whole genome shotgun (WGS) entry which is preliminary data.</text>
</comment>
<dbReference type="InterPro" id="IPR046462">
    <property type="entry name" value="TerL_nuclease"/>
</dbReference>
<dbReference type="Gene3D" id="3.40.50.300">
    <property type="entry name" value="P-loop containing nucleotide triphosphate hydrolases"/>
    <property type="match status" value="1"/>
</dbReference>
<keyword evidence="1" id="KW-0812">Transmembrane</keyword>
<dbReference type="InterPro" id="IPR027417">
    <property type="entry name" value="P-loop_NTPase"/>
</dbReference>
<dbReference type="Pfam" id="PF20441">
    <property type="entry name" value="TerL_nuclease"/>
    <property type="match status" value="1"/>
</dbReference>
<dbReference type="GO" id="GO:0004519">
    <property type="term" value="F:endonuclease activity"/>
    <property type="evidence" value="ECO:0007669"/>
    <property type="project" value="InterPro"/>
</dbReference>
<dbReference type="Gene3D" id="3.30.420.240">
    <property type="match status" value="1"/>
</dbReference>
<proteinExistence type="predicted"/>
<reference evidence="4 5" key="1">
    <citation type="submission" date="2018-07" db="EMBL/GenBank/DDBJ databases">
        <title>Freshwater and sediment microbial communities from various areas in North America, analyzing microbe dynamics in response to fracking.</title>
        <authorList>
            <person name="Lamendella R."/>
        </authorList>
    </citation>
    <scope>NUCLEOTIDE SEQUENCE [LARGE SCALE GENOMIC DNA]</scope>
    <source>
        <strain evidence="4 5">160A</strain>
    </source>
</reference>
<feature type="transmembrane region" description="Helical" evidence="1">
    <location>
        <begin position="84"/>
        <end position="101"/>
    </location>
</feature>
<gene>
    <name evidence="4" type="ORF">DFO77_103141</name>
</gene>
<dbReference type="AlphaFoldDB" id="A0A368VI40"/>
<keyword evidence="1" id="KW-0472">Membrane</keyword>
<dbReference type="PANTHER" id="PTHR41287:SF1">
    <property type="entry name" value="PROTEIN YMFN"/>
    <property type="match status" value="1"/>
</dbReference>
<feature type="domain" description="Terminase large subunit-like ATPase" evidence="2">
    <location>
        <begin position="89"/>
        <end position="258"/>
    </location>
</feature>
<evidence type="ECO:0000313" key="5">
    <source>
        <dbReference type="Proteomes" id="UP000252733"/>
    </source>
</evidence>
<evidence type="ECO:0000259" key="2">
    <source>
        <dbReference type="Pfam" id="PF03354"/>
    </source>
</evidence>
<protein>
    <submittedName>
        <fullName evidence="4">Phage terminase large subunit-like protein</fullName>
    </submittedName>
</protein>
<organism evidence="4 5">
    <name type="scientific">Marinilabilia salmonicolor</name>
    <dbReference type="NCBI Taxonomy" id="989"/>
    <lineage>
        <taxon>Bacteria</taxon>
        <taxon>Pseudomonadati</taxon>
        <taxon>Bacteroidota</taxon>
        <taxon>Bacteroidia</taxon>
        <taxon>Marinilabiliales</taxon>
        <taxon>Marinilabiliaceae</taxon>
        <taxon>Marinilabilia</taxon>
    </lineage>
</organism>
<dbReference type="PANTHER" id="PTHR41287">
    <property type="match status" value="1"/>
</dbReference>
<feature type="domain" description="Terminase large subunit-like endonuclease" evidence="3">
    <location>
        <begin position="267"/>
        <end position="544"/>
    </location>
</feature>
<evidence type="ECO:0000256" key="1">
    <source>
        <dbReference type="SAM" id="Phobius"/>
    </source>
</evidence>
<keyword evidence="1" id="KW-1133">Transmembrane helix</keyword>
<name>A0A368VI40_9BACT</name>